<evidence type="ECO:0000313" key="1">
    <source>
        <dbReference type="EMBL" id="GFZ75697.1"/>
    </source>
</evidence>
<gene>
    <name evidence="1" type="ORF">GCM10011403_17450</name>
</gene>
<reference evidence="1" key="2">
    <citation type="submission" date="2020-09" db="EMBL/GenBank/DDBJ databases">
        <authorList>
            <person name="Sun Q."/>
            <person name="Zhou Y."/>
        </authorList>
    </citation>
    <scope>NUCLEOTIDE SEQUENCE</scope>
    <source>
        <strain evidence="1">CGMCC 1.15425</strain>
    </source>
</reference>
<reference evidence="1" key="1">
    <citation type="journal article" date="2014" name="Int. J. Syst. Evol. Microbiol.">
        <title>Complete genome sequence of Corynebacterium casei LMG S-19264T (=DSM 44701T), isolated from a smear-ripened cheese.</title>
        <authorList>
            <consortium name="US DOE Joint Genome Institute (JGI-PGF)"/>
            <person name="Walter F."/>
            <person name="Albersmeier A."/>
            <person name="Kalinowski J."/>
            <person name="Ruckert C."/>
        </authorList>
    </citation>
    <scope>NUCLEOTIDE SEQUENCE</scope>
    <source>
        <strain evidence="1">CGMCC 1.15425</strain>
    </source>
</reference>
<protein>
    <submittedName>
        <fullName evidence="1">Uncharacterized protein</fullName>
    </submittedName>
</protein>
<organism evidence="1 2">
    <name type="scientific">Pseudohongiella nitratireducens</name>
    <dbReference type="NCBI Taxonomy" id="1768907"/>
    <lineage>
        <taxon>Bacteria</taxon>
        <taxon>Pseudomonadati</taxon>
        <taxon>Pseudomonadota</taxon>
        <taxon>Gammaproteobacteria</taxon>
        <taxon>Pseudomonadales</taxon>
        <taxon>Pseudohongiellaceae</taxon>
        <taxon>Pseudohongiella</taxon>
    </lineage>
</organism>
<name>A0A916QJ52_9GAMM</name>
<dbReference type="EMBL" id="BMIY01000007">
    <property type="protein sequence ID" value="GFZ75697.1"/>
    <property type="molecule type" value="Genomic_DNA"/>
</dbReference>
<evidence type="ECO:0000313" key="2">
    <source>
        <dbReference type="Proteomes" id="UP000627715"/>
    </source>
</evidence>
<dbReference type="Proteomes" id="UP000627715">
    <property type="component" value="Unassembled WGS sequence"/>
</dbReference>
<keyword evidence="2" id="KW-1185">Reference proteome</keyword>
<proteinExistence type="predicted"/>
<dbReference type="AlphaFoldDB" id="A0A916QJ52"/>
<comment type="caution">
    <text evidence="1">The sequence shown here is derived from an EMBL/GenBank/DDBJ whole genome shotgun (WGS) entry which is preliminary data.</text>
</comment>
<sequence length="113" mass="12549">MNQVGGLRRLMNRIKNILASLHIVALKVLVVQATNLCLEHDNHIRVTDKLLPLSRFGQVREMAVDIGLDFFESGQVALMFVDHMNVRVTTSAESGAEILADQPGAARQDDFHV</sequence>
<accession>A0A916QJ52</accession>